<dbReference type="GO" id="GO:0008270">
    <property type="term" value="F:zinc ion binding"/>
    <property type="evidence" value="ECO:0007669"/>
    <property type="project" value="UniProtKB-KW"/>
</dbReference>
<dbReference type="SMART" id="SM00343">
    <property type="entry name" value="ZnF_C2HC"/>
    <property type="match status" value="1"/>
</dbReference>
<evidence type="ECO:0000259" key="3">
    <source>
        <dbReference type="PROSITE" id="PS50158"/>
    </source>
</evidence>
<dbReference type="GeneTree" id="ENSGT00390000009800"/>
<dbReference type="AlphaFoldDB" id="A0A8C9WWL4"/>
<reference evidence="4" key="2">
    <citation type="submission" date="2025-09" db="UniProtKB">
        <authorList>
            <consortium name="Ensembl"/>
        </authorList>
    </citation>
    <scope>IDENTIFICATION</scope>
</reference>
<accession>A0A8C9WWL4</accession>
<proteinExistence type="predicted"/>
<dbReference type="GO" id="GO:0003676">
    <property type="term" value="F:nucleic acid binding"/>
    <property type="evidence" value="ECO:0007669"/>
    <property type="project" value="InterPro"/>
</dbReference>
<feature type="domain" description="CCHC-type" evidence="3">
    <location>
        <begin position="93"/>
        <end position="109"/>
    </location>
</feature>
<sequence length="181" mass="19299">FSGGGQLSKRITISNAPPFIKNEDLAKELSRYGQLISPIKMVLLGCKSPKLKHVVCHRRHVFMKDNAADLNLTFSFKVEGFSYVVFATSDTMKCFGCGEEGHLVRFCPRRPAPDPAERAPGPSGPAPDPAGSDGSAETAPGPAEPAPDPDGSGGSADRAADDVENESEWRKQWPGGGYSQP</sequence>
<feature type="region of interest" description="Disordered" evidence="2">
    <location>
        <begin position="108"/>
        <end position="181"/>
    </location>
</feature>
<evidence type="ECO:0000313" key="4">
    <source>
        <dbReference type="Ensembl" id="ENSSLUP00000003016.1"/>
    </source>
</evidence>
<dbReference type="Gene3D" id="4.10.60.10">
    <property type="entry name" value="Zinc finger, CCHC-type"/>
    <property type="match status" value="1"/>
</dbReference>
<evidence type="ECO:0000256" key="1">
    <source>
        <dbReference type="PROSITE-ProRule" id="PRU00047"/>
    </source>
</evidence>
<keyword evidence="1" id="KW-0479">Metal-binding</keyword>
<feature type="compositionally biased region" description="Low complexity" evidence="2">
    <location>
        <begin position="129"/>
        <end position="141"/>
    </location>
</feature>
<keyword evidence="1" id="KW-0863">Zinc-finger</keyword>
<name>A0A8C9WWL4_SANLU</name>
<keyword evidence="5" id="KW-1185">Reference proteome</keyword>
<dbReference type="SUPFAM" id="SSF57756">
    <property type="entry name" value="Retrovirus zinc finger-like domains"/>
    <property type="match status" value="1"/>
</dbReference>
<evidence type="ECO:0000256" key="2">
    <source>
        <dbReference type="SAM" id="MobiDB-lite"/>
    </source>
</evidence>
<keyword evidence="1" id="KW-0862">Zinc</keyword>
<protein>
    <recommendedName>
        <fullName evidence="3">CCHC-type domain-containing protein</fullName>
    </recommendedName>
</protein>
<dbReference type="Proteomes" id="UP000694568">
    <property type="component" value="Unplaced"/>
</dbReference>
<reference evidence="4" key="1">
    <citation type="submission" date="2025-08" db="UniProtKB">
        <authorList>
            <consortium name="Ensembl"/>
        </authorList>
    </citation>
    <scope>IDENTIFICATION</scope>
</reference>
<dbReference type="PROSITE" id="PS50158">
    <property type="entry name" value="ZF_CCHC"/>
    <property type="match status" value="1"/>
</dbReference>
<evidence type="ECO:0000313" key="5">
    <source>
        <dbReference type="Proteomes" id="UP000694568"/>
    </source>
</evidence>
<organism evidence="4 5">
    <name type="scientific">Sander lucioperca</name>
    <name type="common">Pike-perch</name>
    <name type="synonym">Perca lucioperca</name>
    <dbReference type="NCBI Taxonomy" id="283035"/>
    <lineage>
        <taxon>Eukaryota</taxon>
        <taxon>Metazoa</taxon>
        <taxon>Chordata</taxon>
        <taxon>Craniata</taxon>
        <taxon>Vertebrata</taxon>
        <taxon>Euteleostomi</taxon>
        <taxon>Actinopterygii</taxon>
        <taxon>Neopterygii</taxon>
        <taxon>Teleostei</taxon>
        <taxon>Neoteleostei</taxon>
        <taxon>Acanthomorphata</taxon>
        <taxon>Eupercaria</taxon>
        <taxon>Perciformes</taxon>
        <taxon>Percoidei</taxon>
        <taxon>Percidae</taxon>
        <taxon>Luciopercinae</taxon>
        <taxon>Sander</taxon>
    </lineage>
</organism>
<dbReference type="InterPro" id="IPR036875">
    <property type="entry name" value="Znf_CCHC_sf"/>
</dbReference>
<dbReference type="InterPro" id="IPR001878">
    <property type="entry name" value="Znf_CCHC"/>
</dbReference>
<dbReference type="Ensembl" id="ENSSLUT00000003116.1">
    <property type="protein sequence ID" value="ENSSLUP00000003016.1"/>
    <property type="gene ID" value="ENSSLUG00000001325.1"/>
</dbReference>